<organism evidence="1 2">
    <name type="scientific">Cichorium intybus</name>
    <name type="common">Chicory</name>
    <dbReference type="NCBI Taxonomy" id="13427"/>
    <lineage>
        <taxon>Eukaryota</taxon>
        <taxon>Viridiplantae</taxon>
        <taxon>Streptophyta</taxon>
        <taxon>Embryophyta</taxon>
        <taxon>Tracheophyta</taxon>
        <taxon>Spermatophyta</taxon>
        <taxon>Magnoliopsida</taxon>
        <taxon>eudicotyledons</taxon>
        <taxon>Gunneridae</taxon>
        <taxon>Pentapetalae</taxon>
        <taxon>asterids</taxon>
        <taxon>campanulids</taxon>
        <taxon>Asterales</taxon>
        <taxon>Asteraceae</taxon>
        <taxon>Cichorioideae</taxon>
        <taxon>Cichorieae</taxon>
        <taxon>Cichoriinae</taxon>
        <taxon>Cichorium</taxon>
    </lineage>
</organism>
<evidence type="ECO:0000313" key="2">
    <source>
        <dbReference type="Proteomes" id="UP001055811"/>
    </source>
</evidence>
<sequence>MAYASYMGFTVYQMDVKIALLYGEVKEEIYVDQPPGFVNSKFPNHVYNMDKALYGLHQAPRAWYATVTEHLLNHGYTRGTIYQTLFIKQEKTDLIVVQIYVDDIIFGSTSETLCKEFENVMKKRFEISSLGEMTMFLGLQVQSSSVLGIGQGTRSGNTLSHTQTHENKARRTQGFLRGSDSVSILHPRATTKFYLNEEITRDTHSTLACVVCCGASF</sequence>
<proteinExistence type="predicted"/>
<reference evidence="2" key="1">
    <citation type="journal article" date="2022" name="Mol. Ecol. Resour.">
        <title>The genomes of chicory, endive, great burdock and yacon provide insights into Asteraceae palaeo-polyploidization history and plant inulin production.</title>
        <authorList>
            <person name="Fan W."/>
            <person name="Wang S."/>
            <person name="Wang H."/>
            <person name="Wang A."/>
            <person name="Jiang F."/>
            <person name="Liu H."/>
            <person name="Zhao H."/>
            <person name="Xu D."/>
            <person name="Zhang Y."/>
        </authorList>
    </citation>
    <scope>NUCLEOTIDE SEQUENCE [LARGE SCALE GENOMIC DNA]</scope>
    <source>
        <strain evidence="2">cv. Punajuju</strain>
    </source>
</reference>
<reference evidence="1 2" key="2">
    <citation type="journal article" date="2022" name="Mol. Ecol. Resour.">
        <title>The genomes of chicory, endive, great burdock and yacon provide insights into Asteraceae paleo-polyploidization history and plant inulin production.</title>
        <authorList>
            <person name="Fan W."/>
            <person name="Wang S."/>
            <person name="Wang H."/>
            <person name="Wang A."/>
            <person name="Jiang F."/>
            <person name="Liu H."/>
            <person name="Zhao H."/>
            <person name="Xu D."/>
            <person name="Zhang Y."/>
        </authorList>
    </citation>
    <scope>NUCLEOTIDE SEQUENCE [LARGE SCALE GENOMIC DNA]</scope>
    <source>
        <strain evidence="2">cv. Punajuju</strain>
        <tissue evidence="1">Leaves</tissue>
    </source>
</reference>
<evidence type="ECO:0000313" key="1">
    <source>
        <dbReference type="EMBL" id="KAI3689361.1"/>
    </source>
</evidence>
<comment type="caution">
    <text evidence="1">The sequence shown here is derived from an EMBL/GenBank/DDBJ whole genome shotgun (WGS) entry which is preliminary data.</text>
</comment>
<name>A0ACB8YV94_CICIN</name>
<accession>A0ACB8YV94</accession>
<dbReference type="EMBL" id="CM042017">
    <property type="protein sequence ID" value="KAI3689361.1"/>
    <property type="molecule type" value="Genomic_DNA"/>
</dbReference>
<protein>
    <submittedName>
        <fullName evidence="1">Uncharacterized protein</fullName>
    </submittedName>
</protein>
<keyword evidence="2" id="KW-1185">Reference proteome</keyword>
<dbReference type="Proteomes" id="UP001055811">
    <property type="component" value="Linkage Group LG09"/>
</dbReference>
<gene>
    <name evidence="1" type="ORF">L2E82_47316</name>
</gene>